<evidence type="ECO:0000259" key="6">
    <source>
        <dbReference type="SMART" id="SM00316"/>
    </source>
</evidence>
<dbReference type="NCBIfam" id="TIGR00757">
    <property type="entry name" value="RNaseEG"/>
    <property type="match status" value="1"/>
</dbReference>
<comment type="cofactor">
    <cofactor evidence="1">
        <name>Mg(2+)</name>
        <dbReference type="ChEBI" id="CHEBI:18420"/>
    </cofactor>
</comment>
<keyword evidence="4" id="KW-0460">Magnesium</keyword>
<proteinExistence type="predicted"/>
<evidence type="ECO:0000256" key="2">
    <source>
        <dbReference type="ARBA" id="ARBA00022723"/>
    </source>
</evidence>
<evidence type="ECO:0000256" key="4">
    <source>
        <dbReference type="ARBA" id="ARBA00022842"/>
    </source>
</evidence>
<keyword evidence="2" id="KW-0479">Metal-binding</keyword>
<dbReference type="InterPro" id="IPR003029">
    <property type="entry name" value="S1_domain"/>
</dbReference>
<reference evidence="7 8" key="1">
    <citation type="submission" date="2014-08" db="EMBL/GenBank/DDBJ databases">
        <title>Porphyromonas canoris strain:OH2762 Genome sequencing.</title>
        <authorList>
            <person name="Wallis C."/>
            <person name="Deusch O."/>
            <person name="O'Flynn C."/>
            <person name="Davis I."/>
            <person name="Jospin G."/>
            <person name="Darling A.E."/>
            <person name="Coil D.A."/>
            <person name="Alexiev A."/>
            <person name="Horsfall A."/>
            <person name="Kirkwood N."/>
            <person name="Harris S."/>
            <person name="Eisen J.A."/>
        </authorList>
    </citation>
    <scope>NUCLEOTIDE SEQUENCE [LARGE SCALE GENOMIC DNA]</scope>
    <source>
        <strain evidence="8">COT-108 OH2762</strain>
    </source>
</reference>
<dbReference type="SUPFAM" id="SSF50249">
    <property type="entry name" value="Nucleic acid-binding proteins"/>
    <property type="match status" value="1"/>
</dbReference>
<gene>
    <name evidence="7" type="ORF">HQ43_02390</name>
</gene>
<dbReference type="Gene3D" id="3.40.1260.20">
    <property type="entry name" value="Ribonuclease E, catalytic domain"/>
    <property type="match status" value="1"/>
</dbReference>
<accession>A0ABR4XMN6</accession>
<keyword evidence="5" id="KW-0694">RNA-binding</keyword>
<organism evidence="7 8">
    <name type="scientific">Porphyromonas canoris</name>
    <dbReference type="NCBI Taxonomy" id="36875"/>
    <lineage>
        <taxon>Bacteria</taxon>
        <taxon>Pseudomonadati</taxon>
        <taxon>Bacteroidota</taxon>
        <taxon>Bacteroidia</taxon>
        <taxon>Bacteroidales</taxon>
        <taxon>Porphyromonadaceae</taxon>
        <taxon>Porphyromonas</taxon>
    </lineage>
</organism>
<sequence length="535" mass="60113">MKSDIIIDVQPKEVSIAVVENDKLVELQREKQNVAFAVGDIYLGKIKKIMPGLNAAFVDVGHPKEAFLHYRDLGASYLSVQSFLKDVEKNKGKSGDQPSWKKMKLEKDISKDGAIADILKAGDQVMVQITKEAISTKGPRLSGELSFAGRYLVLIPFQDKVSVSQKIRSAEERARLRQLVVSIKPKNVSVIVRTSAEGVRVAELDYELRSLIKKWEDTAETLAKKPKNLLLHEETSRLLSLLRDTYNSNYKHIYINDKNVLDATKEYIELIDPGRGSIVEYYGEKAPIFDHFGITKQIKNLFGRTVTYKSGAYLIIEQTEAMHVIDVNSGNRARGSKDQEDTAIDVNLSAAEEIARQLRLRDLGGIIVVDFIDMGVAANRQKLFEYMNEVMASDRAKHSILPLSKFGLMQITRQRVRPSTTVSTKEDCPTCGGRGKIQSTLFFVEEVESNIEVLMKQENVNKLDVHVHPFVAAYLTKGFLSFGSIQAKWRKKYGKGLTIVPNQSLGIVEASYIDNEKNDLSHFLEIDVKEKESDA</sequence>
<dbReference type="PANTHER" id="PTHR30001">
    <property type="entry name" value="RIBONUCLEASE"/>
    <property type="match status" value="1"/>
</dbReference>
<evidence type="ECO:0000313" key="7">
    <source>
        <dbReference type="EMBL" id="KGN93154.1"/>
    </source>
</evidence>
<dbReference type="InterPro" id="IPR019307">
    <property type="entry name" value="RNA-bd_AU-1/RNase_E/G"/>
</dbReference>
<dbReference type="InterPro" id="IPR004659">
    <property type="entry name" value="RNase_E/G"/>
</dbReference>
<evidence type="ECO:0000256" key="1">
    <source>
        <dbReference type="ARBA" id="ARBA00001946"/>
    </source>
</evidence>
<dbReference type="CDD" id="cd04453">
    <property type="entry name" value="S1_RNase_E"/>
    <property type="match status" value="1"/>
</dbReference>
<dbReference type="InterPro" id="IPR012340">
    <property type="entry name" value="NA-bd_OB-fold"/>
</dbReference>
<dbReference type="SMART" id="SM00316">
    <property type="entry name" value="S1"/>
    <property type="match status" value="1"/>
</dbReference>
<name>A0ABR4XMN6_9PORP</name>
<keyword evidence="8" id="KW-1185">Reference proteome</keyword>
<dbReference type="EMBL" id="JQZV01000004">
    <property type="protein sequence ID" value="KGN93154.1"/>
    <property type="molecule type" value="Genomic_DNA"/>
</dbReference>
<evidence type="ECO:0000256" key="5">
    <source>
        <dbReference type="ARBA" id="ARBA00022884"/>
    </source>
</evidence>
<dbReference type="Proteomes" id="UP000030101">
    <property type="component" value="Unassembled WGS sequence"/>
</dbReference>
<evidence type="ECO:0000256" key="3">
    <source>
        <dbReference type="ARBA" id="ARBA00022801"/>
    </source>
</evidence>
<protein>
    <submittedName>
        <fullName evidence="7">Ribonuclease G</fullName>
    </submittedName>
</protein>
<comment type="caution">
    <text evidence="7">The sequence shown here is derived from an EMBL/GenBank/DDBJ whole genome shotgun (WGS) entry which is preliminary data.</text>
</comment>
<feature type="domain" description="S1 motif" evidence="6">
    <location>
        <begin position="37"/>
        <end position="144"/>
    </location>
</feature>
<keyword evidence="3" id="KW-0378">Hydrolase</keyword>
<dbReference type="Gene3D" id="2.40.50.140">
    <property type="entry name" value="Nucleic acid-binding proteins"/>
    <property type="match status" value="1"/>
</dbReference>
<evidence type="ECO:0000313" key="8">
    <source>
        <dbReference type="Proteomes" id="UP000030101"/>
    </source>
</evidence>
<dbReference type="RefSeq" id="WP_036789163.1">
    <property type="nucleotide sequence ID" value="NZ_JQZV01000004.1"/>
</dbReference>
<dbReference type="PANTHER" id="PTHR30001:SF0">
    <property type="entry name" value="RIBONUCLEASE G"/>
    <property type="match status" value="1"/>
</dbReference>
<dbReference type="Pfam" id="PF10150">
    <property type="entry name" value="RNase_E_G"/>
    <property type="match status" value="1"/>
</dbReference>